<feature type="chain" id="PRO_5018328944" evidence="9">
    <location>
        <begin position="25"/>
        <end position="451"/>
    </location>
</feature>
<dbReference type="Pfam" id="PF04616">
    <property type="entry name" value="Glyco_hydro_43"/>
    <property type="match status" value="1"/>
</dbReference>
<keyword evidence="4" id="KW-0119">Carbohydrate metabolism</keyword>
<dbReference type="SUPFAM" id="SSF75005">
    <property type="entry name" value="Arabinanase/levansucrase/invertase"/>
    <property type="match status" value="1"/>
</dbReference>
<dbReference type="InterPro" id="IPR023296">
    <property type="entry name" value="Glyco_hydro_beta-prop_sf"/>
</dbReference>
<feature type="signal peptide" evidence="9">
    <location>
        <begin position="1"/>
        <end position="24"/>
    </location>
</feature>
<dbReference type="EMBL" id="RRCN01000001">
    <property type="protein sequence ID" value="RRJ65754.1"/>
    <property type="molecule type" value="Genomic_DNA"/>
</dbReference>
<dbReference type="Pfam" id="PF05270">
    <property type="entry name" value="AbfB"/>
    <property type="match status" value="1"/>
</dbReference>
<keyword evidence="5 8" id="KW-0326">Glycosidase</keyword>
<dbReference type="InterPro" id="IPR052176">
    <property type="entry name" value="Glycosyl_Hydrlase_43_Enz"/>
</dbReference>
<accession>A0A3P3U6H3</accession>
<dbReference type="SUPFAM" id="SSF110221">
    <property type="entry name" value="AbfB domain"/>
    <property type="match status" value="1"/>
</dbReference>
<comment type="similarity">
    <text evidence="1 8">Belongs to the glycosyl hydrolase 43 family.</text>
</comment>
<dbReference type="InterPro" id="IPR006710">
    <property type="entry name" value="Glyco_hydro_43"/>
</dbReference>
<evidence type="ECO:0000256" key="4">
    <source>
        <dbReference type="ARBA" id="ARBA00023277"/>
    </source>
</evidence>
<keyword evidence="9" id="KW-0732">Signal</keyword>
<protein>
    <submittedName>
        <fullName evidence="11">1,4-beta-xylanase</fullName>
    </submittedName>
</protein>
<comment type="caution">
    <text evidence="11">The sequence shown here is derived from an EMBL/GenBank/DDBJ whole genome shotgun (WGS) entry which is preliminary data.</text>
</comment>
<gene>
    <name evidence="11" type="ORF">EHV15_24665</name>
</gene>
<evidence type="ECO:0000256" key="5">
    <source>
        <dbReference type="ARBA" id="ARBA00023295"/>
    </source>
</evidence>
<dbReference type="GO" id="GO:0046373">
    <property type="term" value="P:L-arabinose metabolic process"/>
    <property type="evidence" value="ECO:0007669"/>
    <property type="project" value="InterPro"/>
</dbReference>
<feature type="active site" description="Proton donor" evidence="6">
    <location>
        <position position="208"/>
    </location>
</feature>
<dbReference type="PANTHER" id="PTHR43772">
    <property type="entry name" value="ENDO-1,4-BETA-XYLANASE"/>
    <property type="match status" value="1"/>
</dbReference>
<dbReference type="Gene3D" id="2.115.10.20">
    <property type="entry name" value="Glycosyl hydrolase domain, family 43"/>
    <property type="match status" value="1"/>
</dbReference>
<dbReference type="GO" id="GO:0045493">
    <property type="term" value="P:xylan catabolic process"/>
    <property type="evidence" value="ECO:0007669"/>
    <property type="project" value="UniProtKB-KW"/>
</dbReference>
<evidence type="ECO:0000256" key="9">
    <source>
        <dbReference type="SAM" id="SignalP"/>
    </source>
</evidence>
<reference evidence="11 12" key="1">
    <citation type="submission" date="2018-11" db="EMBL/GenBank/DDBJ databases">
        <title>Genome sequencing of Paenibacillus sp. KCOM 3021 (= ChDC PVNT-B20).</title>
        <authorList>
            <person name="Kook J.-K."/>
            <person name="Park S.-N."/>
            <person name="Lim Y.K."/>
        </authorList>
    </citation>
    <scope>NUCLEOTIDE SEQUENCE [LARGE SCALE GENOMIC DNA]</scope>
    <source>
        <strain evidence="11 12">KCOM 3021</strain>
    </source>
</reference>
<evidence type="ECO:0000256" key="3">
    <source>
        <dbReference type="ARBA" id="ARBA00022801"/>
    </source>
</evidence>
<dbReference type="RefSeq" id="WP_128633554.1">
    <property type="nucleotide sequence ID" value="NZ_RRCN01000001.1"/>
</dbReference>
<dbReference type="OrthoDB" id="9801455at2"/>
<feature type="active site" description="Proton acceptor" evidence="6">
    <location>
        <position position="36"/>
    </location>
</feature>
<evidence type="ECO:0000256" key="8">
    <source>
        <dbReference type="RuleBase" id="RU361187"/>
    </source>
</evidence>
<dbReference type="AlphaFoldDB" id="A0A3P3U6H3"/>
<keyword evidence="3 8" id="KW-0378">Hydrolase</keyword>
<evidence type="ECO:0000259" key="10">
    <source>
        <dbReference type="Pfam" id="PF05270"/>
    </source>
</evidence>
<dbReference type="Proteomes" id="UP000267017">
    <property type="component" value="Unassembled WGS sequence"/>
</dbReference>
<evidence type="ECO:0000313" key="11">
    <source>
        <dbReference type="EMBL" id="RRJ65754.1"/>
    </source>
</evidence>
<organism evidence="11 12">
    <name type="scientific">Paenibacillus oralis</name>
    <dbReference type="NCBI Taxonomy" id="2490856"/>
    <lineage>
        <taxon>Bacteria</taxon>
        <taxon>Bacillati</taxon>
        <taxon>Bacillota</taxon>
        <taxon>Bacilli</taxon>
        <taxon>Bacillales</taxon>
        <taxon>Paenibacillaceae</taxon>
        <taxon>Paenibacillus</taxon>
    </lineage>
</organism>
<evidence type="ECO:0000256" key="1">
    <source>
        <dbReference type="ARBA" id="ARBA00009865"/>
    </source>
</evidence>
<evidence type="ECO:0000256" key="2">
    <source>
        <dbReference type="ARBA" id="ARBA00022651"/>
    </source>
</evidence>
<sequence>MKKGLVQVSLVLVLLWMSAAVCFADNPVIGNTFTADPAAMVYNNRVYLYTGHDEADVNGTGYVMKDWKVYSSTDMVNWTDHGTPLSVSAFSWAKGDAWASQVIERNGKFYWYICAEHKTIPGKAIGVAISDSPTGPFRDALGRALITNDMTKFSSSYWDDIDPAVFIDDDGQAYLYWGNSVLMYAKLNSDMVSISGSITSVSLPNFTEAPWLHKRNGIYYLSYASGWPESISYATSQSPTGPWTYRGVIMEPTAHSGTNHQAIIEFKGQAYFIYHNGALPTGGDYRRSVAIEKFNYNSDGTIPTLQPTSTGVNGTMNRIQSYNFPNMYVRHQNYDARIDENVSPSTDQYWQIVPGLANNGTDYVSIKSVYFPGYYLRHNSFDFVLEKDNGTTQFKADATFKKVAGLKNSSWTSLQSYNYPTMYIRHIGYELKLQTISTDQDKQDATFRLVN</sequence>
<keyword evidence="2 11" id="KW-0624">Polysaccharide degradation</keyword>
<dbReference type="InterPro" id="IPR007934">
    <property type="entry name" value="AbfB_ABD"/>
</dbReference>
<keyword evidence="12" id="KW-1185">Reference proteome</keyword>
<dbReference type="Gene3D" id="2.80.10.50">
    <property type="match status" value="1"/>
</dbReference>
<evidence type="ECO:0000313" key="12">
    <source>
        <dbReference type="Proteomes" id="UP000267017"/>
    </source>
</evidence>
<proteinExistence type="inferred from homology"/>
<keyword evidence="2 11" id="KW-0858">Xylan degradation</keyword>
<dbReference type="PANTHER" id="PTHR43772:SF2">
    <property type="entry name" value="PUTATIVE (AFU_ORTHOLOGUE AFUA_2G04480)-RELATED"/>
    <property type="match status" value="1"/>
</dbReference>
<feature type="domain" description="Alpha-L-arabinofuranosidase B arabinose-binding" evidence="10">
    <location>
        <begin position="318"/>
        <end position="448"/>
    </location>
</feature>
<dbReference type="CDD" id="cd23399">
    <property type="entry name" value="beta-trefoil_ABD_ABFB"/>
    <property type="match status" value="1"/>
</dbReference>
<evidence type="ECO:0000256" key="7">
    <source>
        <dbReference type="PIRSR" id="PIRSR606710-2"/>
    </source>
</evidence>
<evidence type="ECO:0000256" key="6">
    <source>
        <dbReference type="PIRSR" id="PIRSR606710-1"/>
    </source>
</evidence>
<dbReference type="GO" id="GO:0046556">
    <property type="term" value="F:alpha-L-arabinofuranosidase activity"/>
    <property type="evidence" value="ECO:0007669"/>
    <property type="project" value="InterPro"/>
</dbReference>
<name>A0A3P3U6H3_9BACL</name>
<dbReference type="InterPro" id="IPR036195">
    <property type="entry name" value="AbfB_ABD_sf"/>
</dbReference>
<feature type="site" description="Important for catalytic activity, responsible for pKa modulation of the active site Glu and correct orientation of both the proton donor and substrate" evidence="7">
    <location>
        <position position="162"/>
    </location>
</feature>
<dbReference type="CDD" id="cd18618">
    <property type="entry name" value="GH43_Xsa43E-like"/>
    <property type="match status" value="1"/>
</dbReference>